<dbReference type="EMBL" id="CABWLC010000007">
    <property type="protein sequence ID" value="VXA83149.1"/>
    <property type="molecule type" value="Genomic_DNA"/>
</dbReference>
<evidence type="ECO:0000313" key="1">
    <source>
        <dbReference type="EMBL" id="VXA83149.1"/>
    </source>
</evidence>
<evidence type="ECO:0000313" key="2">
    <source>
        <dbReference type="Proteomes" id="UP000439123"/>
    </source>
</evidence>
<proteinExistence type="predicted"/>
<protein>
    <submittedName>
        <fullName evidence="1">Uncharacterized protein</fullName>
    </submittedName>
</protein>
<name>A0A653KX97_AERVE</name>
<accession>A0A653KX97</accession>
<gene>
    <name evidence="1" type="ORF">AERO8C_150007</name>
</gene>
<sequence>MVGMGDREKEGHCATVTCPDKAEQHVCYLCLHICGDILCLSGRMERLPRNVGPFRAGLHHRLKSRAALR</sequence>
<dbReference type="Proteomes" id="UP000439123">
    <property type="component" value="Unassembled WGS sequence"/>
</dbReference>
<reference evidence="1 2" key="1">
    <citation type="submission" date="2019-10" db="EMBL/GenBank/DDBJ databases">
        <authorList>
            <person name="Karimi E."/>
        </authorList>
    </citation>
    <scope>NUCLEOTIDE SEQUENCE [LARGE SCALE GENOMIC DNA]</scope>
    <source>
        <strain evidence="1">Aeromonas sp. 8C</strain>
    </source>
</reference>
<organism evidence="1 2">
    <name type="scientific">Aeromonas veronii</name>
    <dbReference type="NCBI Taxonomy" id="654"/>
    <lineage>
        <taxon>Bacteria</taxon>
        <taxon>Pseudomonadati</taxon>
        <taxon>Pseudomonadota</taxon>
        <taxon>Gammaproteobacteria</taxon>
        <taxon>Aeromonadales</taxon>
        <taxon>Aeromonadaceae</taxon>
        <taxon>Aeromonas</taxon>
    </lineage>
</organism>
<dbReference type="AlphaFoldDB" id="A0A653KX97"/>